<accession>E8N2M1</accession>
<dbReference type="eggNOG" id="COG0577">
    <property type="taxonomic scope" value="Bacteria"/>
</dbReference>
<proteinExistence type="inferred from homology"/>
<reference evidence="10 11" key="1">
    <citation type="submission" date="2010-12" db="EMBL/GenBank/DDBJ databases">
        <title>Whole genome sequence of Anaerolinea thermophila UNI-1.</title>
        <authorList>
            <person name="Narita-Yamada S."/>
            <person name="Kishi E."/>
            <person name="Watanabe Y."/>
            <person name="Takasaki K."/>
            <person name="Ankai A."/>
            <person name="Oguchi A."/>
            <person name="Fukui S."/>
            <person name="Takahashi M."/>
            <person name="Yashiro I."/>
            <person name="Hosoyama A."/>
            <person name="Sekiguchi Y."/>
            <person name="Hanada S."/>
            <person name="Fujita N."/>
        </authorList>
    </citation>
    <scope>NUCLEOTIDE SEQUENCE [LARGE SCALE GENOMIC DNA]</scope>
    <source>
        <strain evidence="11">DSM 14523 / JCM 11388 / NBRC 100420 / UNI-1</strain>
    </source>
</reference>
<evidence type="ECO:0000256" key="5">
    <source>
        <dbReference type="ARBA" id="ARBA00023136"/>
    </source>
</evidence>
<dbReference type="GO" id="GO:0022857">
    <property type="term" value="F:transmembrane transporter activity"/>
    <property type="evidence" value="ECO:0007669"/>
    <property type="project" value="TreeGrafter"/>
</dbReference>
<dbReference type="OrthoDB" id="9770036at2"/>
<name>E8N2M1_ANATU</name>
<comment type="similarity">
    <text evidence="6">Belongs to the ABC-4 integral membrane protein family.</text>
</comment>
<dbReference type="PANTHER" id="PTHR30572">
    <property type="entry name" value="MEMBRANE COMPONENT OF TRANSPORTER-RELATED"/>
    <property type="match status" value="1"/>
</dbReference>
<evidence type="ECO:0000256" key="2">
    <source>
        <dbReference type="ARBA" id="ARBA00022475"/>
    </source>
</evidence>
<evidence type="ECO:0000256" key="6">
    <source>
        <dbReference type="ARBA" id="ARBA00038076"/>
    </source>
</evidence>
<gene>
    <name evidence="10" type="ordered locus">ANT_07930</name>
</gene>
<dbReference type="InParanoid" id="E8N2M1"/>
<keyword evidence="4 7" id="KW-1133">Transmembrane helix</keyword>
<dbReference type="KEGG" id="atm:ANT_07930"/>
<dbReference type="InterPro" id="IPR025857">
    <property type="entry name" value="MacB_PCD"/>
</dbReference>
<feature type="domain" description="MacB-like periplasmic core" evidence="9">
    <location>
        <begin position="21"/>
        <end position="250"/>
    </location>
</feature>
<feature type="transmembrane region" description="Helical" evidence="7">
    <location>
        <begin position="373"/>
        <end position="394"/>
    </location>
</feature>
<evidence type="ECO:0000256" key="3">
    <source>
        <dbReference type="ARBA" id="ARBA00022692"/>
    </source>
</evidence>
<dbReference type="PANTHER" id="PTHR30572:SF4">
    <property type="entry name" value="ABC TRANSPORTER PERMEASE YTRF"/>
    <property type="match status" value="1"/>
</dbReference>
<evidence type="ECO:0000256" key="1">
    <source>
        <dbReference type="ARBA" id="ARBA00004651"/>
    </source>
</evidence>
<evidence type="ECO:0000259" key="9">
    <source>
        <dbReference type="Pfam" id="PF12704"/>
    </source>
</evidence>
<comment type="subcellular location">
    <subcellularLocation>
        <location evidence="1">Cell membrane</location>
        <topology evidence="1">Multi-pass membrane protein</topology>
    </subcellularLocation>
</comment>
<dbReference type="Pfam" id="PF12704">
    <property type="entry name" value="MacB_PCD"/>
    <property type="match status" value="1"/>
</dbReference>
<dbReference type="InterPro" id="IPR003838">
    <property type="entry name" value="ABC3_permease_C"/>
</dbReference>
<dbReference type="Proteomes" id="UP000008922">
    <property type="component" value="Chromosome"/>
</dbReference>
<organism evidence="10 11">
    <name type="scientific">Anaerolinea thermophila (strain DSM 14523 / JCM 11388 / NBRC 100420 / UNI-1)</name>
    <dbReference type="NCBI Taxonomy" id="926569"/>
    <lineage>
        <taxon>Bacteria</taxon>
        <taxon>Bacillati</taxon>
        <taxon>Chloroflexota</taxon>
        <taxon>Anaerolineae</taxon>
        <taxon>Anaerolineales</taxon>
        <taxon>Anaerolineaceae</taxon>
        <taxon>Anaerolinea</taxon>
    </lineage>
</organism>
<dbReference type="HOGENOM" id="CLU_000604_8_0_0"/>
<dbReference type="AlphaFoldDB" id="E8N2M1"/>
<dbReference type="RefSeq" id="WP_013559220.1">
    <property type="nucleotide sequence ID" value="NC_014960.1"/>
</dbReference>
<feature type="transmembrane region" description="Helical" evidence="7">
    <location>
        <begin position="288"/>
        <end position="312"/>
    </location>
</feature>
<feature type="transmembrane region" description="Helical" evidence="7">
    <location>
        <begin position="21"/>
        <end position="41"/>
    </location>
</feature>
<evidence type="ECO:0000259" key="8">
    <source>
        <dbReference type="Pfam" id="PF02687"/>
    </source>
</evidence>
<keyword evidence="2" id="KW-1003">Cell membrane</keyword>
<feature type="transmembrane region" description="Helical" evidence="7">
    <location>
        <begin position="340"/>
        <end position="361"/>
    </location>
</feature>
<keyword evidence="5 7" id="KW-0472">Membrane</keyword>
<protein>
    <submittedName>
        <fullName evidence="10">ABC transporter permease protein</fullName>
    </submittedName>
</protein>
<keyword evidence="3 7" id="KW-0812">Transmembrane</keyword>
<feature type="domain" description="ABC3 transporter permease C-terminal" evidence="8">
    <location>
        <begin position="292"/>
        <end position="402"/>
    </location>
</feature>
<evidence type="ECO:0000313" key="11">
    <source>
        <dbReference type="Proteomes" id="UP000008922"/>
    </source>
</evidence>
<evidence type="ECO:0000256" key="7">
    <source>
        <dbReference type="SAM" id="Phobius"/>
    </source>
</evidence>
<evidence type="ECO:0000313" key="10">
    <source>
        <dbReference type="EMBL" id="BAJ62827.1"/>
    </source>
</evidence>
<evidence type="ECO:0000256" key="4">
    <source>
        <dbReference type="ARBA" id="ARBA00022989"/>
    </source>
</evidence>
<dbReference type="EMBL" id="AP012029">
    <property type="protein sequence ID" value="BAJ62827.1"/>
    <property type="molecule type" value="Genomic_DNA"/>
</dbReference>
<dbReference type="STRING" id="926569.ANT_07930"/>
<dbReference type="Pfam" id="PF02687">
    <property type="entry name" value="FtsX"/>
    <property type="match status" value="1"/>
</dbReference>
<sequence length="411" mass="43904">MMFSEVLKIAWQSLMANKLRSFLTMLGVIIGVAAVIIMVAISAGTEATISEAINGLGSNLVFISSAVSRGGPAGGPQTMRGGLVYDDMTAIRERISGVAGVTVEQQTAVTVKYENTSLEDVMLVGATPDFPTVRDVRVAEGRFYNDTELERASKVVVLGKTVAEELFGEADPIGQTVTVNSIKLTVIGVMAEKGLVAGVDFDQQIYVPITLVFKKFMPAQFARIMGDRVRQIIVSVDAHADMDKVIEQITYLLANRHEVTTDSLDFTIRTQADIIATQESTTESFRTLLAWVAGVSLIVGGIGIMNIMLVSVTERTKEIGLRQAVGAAPGDIQIQFLMEALLLSLVGGLLGVLAGVGGAYLFERLGGMRTVVLPYSIGISFLSAALVGVFFGFLPAKQAADLDPIVALRHE</sequence>
<dbReference type="InterPro" id="IPR050250">
    <property type="entry name" value="Macrolide_Exporter_MacB"/>
</dbReference>
<dbReference type="GO" id="GO:0005886">
    <property type="term" value="C:plasma membrane"/>
    <property type="evidence" value="ECO:0007669"/>
    <property type="project" value="UniProtKB-SubCell"/>
</dbReference>
<keyword evidence="11" id="KW-1185">Reference proteome</keyword>